<evidence type="ECO:0000256" key="4">
    <source>
        <dbReference type="ARBA" id="ARBA00023186"/>
    </source>
</evidence>
<accession>A0A455UIJ4</accession>
<dbReference type="InterPro" id="IPR050052">
    <property type="entry name" value="ATP-dep_Clp_protease_ClpX"/>
</dbReference>
<evidence type="ECO:0000256" key="1">
    <source>
        <dbReference type="ARBA" id="ARBA00009771"/>
    </source>
</evidence>
<dbReference type="InterPro" id="IPR027417">
    <property type="entry name" value="P-loop_NTPase"/>
</dbReference>
<keyword evidence="3" id="KW-0067">ATP-binding</keyword>
<sequence>MTQMTPREIVHALDQYIIGQQDAKRAVAIALRNRWRRMQLDDDLRPEVTPKNILMIGPTGVGKTEIARRLAKLAKAPFIKVEATKFTEVGYVGRDVESIIRDLMEAAIKMVREQAKEEVSHRAADAAEDRVLDALLPPPRGQGR</sequence>
<evidence type="ECO:0000256" key="3">
    <source>
        <dbReference type="ARBA" id="ARBA00022840"/>
    </source>
</evidence>
<gene>
    <name evidence="6" type="ORF">HSBAA_53450</name>
</gene>
<organism evidence="6 7">
    <name type="scientific">Vreelandella sulfidaeris</name>
    <dbReference type="NCBI Taxonomy" id="115553"/>
    <lineage>
        <taxon>Bacteria</taxon>
        <taxon>Pseudomonadati</taxon>
        <taxon>Pseudomonadota</taxon>
        <taxon>Gammaproteobacteria</taxon>
        <taxon>Oceanospirillales</taxon>
        <taxon>Halomonadaceae</taxon>
        <taxon>Vreelandella</taxon>
    </lineage>
</organism>
<dbReference type="Pfam" id="PF00004">
    <property type="entry name" value="AAA"/>
    <property type="match status" value="1"/>
</dbReference>
<evidence type="ECO:0000313" key="6">
    <source>
        <dbReference type="EMBL" id="BBI64039.1"/>
    </source>
</evidence>
<dbReference type="GO" id="GO:0009376">
    <property type="term" value="C:HslUV protease complex"/>
    <property type="evidence" value="ECO:0007669"/>
    <property type="project" value="TreeGrafter"/>
</dbReference>
<dbReference type="PANTHER" id="PTHR48102:SF3">
    <property type="entry name" value="ATP-DEPENDENT PROTEASE ATPASE SUBUNIT HSLU"/>
    <property type="match status" value="1"/>
</dbReference>
<dbReference type="GO" id="GO:0051603">
    <property type="term" value="P:proteolysis involved in protein catabolic process"/>
    <property type="evidence" value="ECO:0007669"/>
    <property type="project" value="TreeGrafter"/>
</dbReference>
<dbReference type="FunFam" id="3.40.50.300:FF:000220">
    <property type="entry name" value="ATP-dependent protease ATPase subunit HslU"/>
    <property type="match status" value="1"/>
</dbReference>
<evidence type="ECO:0000256" key="2">
    <source>
        <dbReference type="ARBA" id="ARBA00022741"/>
    </source>
</evidence>
<dbReference type="GO" id="GO:0005524">
    <property type="term" value="F:ATP binding"/>
    <property type="evidence" value="ECO:0007669"/>
    <property type="project" value="UniProtKB-KW"/>
</dbReference>
<dbReference type="Proteomes" id="UP000320231">
    <property type="component" value="Chromosome"/>
</dbReference>
<keyword evidence="2" id="KW-0547">Nucleotide-binding</keyword>
<dbReference type="Gene3D" id="3.40.50.300">
    <property type="entry name" value="P-loop containing nucleotide triphosphate hydrolases"/>
    <property type="match status" value="1"/>
</dbReference>
<keyword evidence="4" id="KW-0143">Chaperone</keyword>
<dbReference type="SUPFAM" id="SSF52540">
    <property type="entry name" value="P-loop containing nucleoside triphosphate hydrolases"/>
    <property type="match status" value="1"/>
</dbReference>
<dbReference type="EMBL" id="AP019514">
    <property type="protein sequence ID" value="BBI64039.1"/>
    <property type="molecule type" value="Genomic_DNA"/>
</dbReference>
<reference evidence="6 7" key="1">
    <citation type="journal article" date="2019" name="Microbiol. Resour. Announc.">
        <title>Complete Genome Sequence of Halomonas sulfidaeris Strain Esulfide1 Isolated from a Metal Sulfide Rock at a Depth of 2,200 Meters, Obtained Using Nanopore Sequencing.</title>
        <authorList>
            <person name="Saito M."/>
            <person name="Nishigata A."/>
            <person name="Galipon J."/>
            <person name="Arakawa K."/>
        </authorList>
    </citation>
    <scope>NUCLEOTIDE SEQUENCE [LARGE SCALE GENOMIC DNA]</scope>
    <source>
        <strain evidence="6 7">ATCC BAA-803</strain>
    </source>
</reference>
<dbReference type="KEGG" id="hsr:HSBAA_53450"/>
<dbReference type="PANTHER" id="PTHR48102">
    <property type="entry name" value="ATP-DEPENDENT CLP PROTEASE ATP-BINDING SUBUNIT CLPX-LIKE, MITOCHONDRIAL-RELATED"/>
    <property type="match status" value="1"/>
</dbReference>
<name>A0A455UIJ4_9GAMM</name>
<dbReference type="InterPro" id="IPR003959">
    <property type="entry name" value="ATPase_AAA_core"/>
</dbReference>
<proteinExistence type="inferred from homology"/>
<feature type="domain" description="ATPase AAA-type core" evidence="5">
    <location>
        <begin position="53"/>
        <end position="107"/>
    </location>
</feature>
<evidence type="ECO:0000259" key="5">
    <source>
        <dbReference type="Pfam" id="PF00004"/>
    </source>
</evidence>
<dbReference type="GO" id="GO:0016887">
    <property type="term" value="F:ATP hydrolysis activity"/>
    <property type="evidence" value="ECO:0007669"/>
    <property type="project" value="InterPro"/>
</dbReference>
<protein>
    <recommendedName>
        <fullName evidence="5">ATPase AAA-type core domain-containing protein</fullName>
    </recommendedName>
</protein>
<comment type="similarity">
    <text evidence="1">Belongs to the ClpX chaperone family. HslU subfamily.</text>
</comment>
<evidence type="ECO:0000313" key="7">
    <source>
        <dbReference type="Proteomes" id="UP000320231"/>
    </source>
</evidence>
<dbReference type="AlphaFoldDB" id="A0A455UIJ4"/>